<dbReference type="SMART" id="SM00980">
    <property type="entry name" value="THAP"/>
    <property type="match status" value="1"/>
</dbReference>
<dbReference type="PROSITE" id="PS50157">
    <property type="entry name" value="ZINC_FINGER_C2H2_2"/>
    <property type="match status" value="13"/>
</dbReference>
<evidence type="ECO:0000256" key="1">
    <source>
        <dbReference type="ARBA" id="ARBA00004123"/>
    </source>
</evidence>
<dbReference type="PROSITE" id="PS50950">
    <property type="entry name" value="ZF_THAP"/>
    <property type="match status" value="1"/>
</dbReference>
<feature type="domain" description="ZAD" evidence="13">
    <location>
        <begin position="357"/>
        <end position="432"/>
    </location>
</feature>
<dbReference type="PROSITE" id="PS51915">
    <property type="entry name" value="ZAD"/>
    <property type="match status" value="1"/>
</dbReference>
<comment type="subcellular location">
    <subcellularLocation>
        <location evidence="1">Nucleus</location>
    </subcellularLocation>
</comment>
<keyword evidence="3" id="KW-0677">Repeat</keyword>
<name>A0AAE1H1S7_9NEOP</name>
<dbReference type="FunFam" id="3.30.160.60:FF:002343">
    <property type="entry name" value="Zinc finger protein 33A"/>
    <property type="match status" value="1"/>
</dbReference>
<evidence type="ECO:0000259" key="12">
    <source>
        <dbReference type="PROSITE" id="PS50950"/>
    </source>
</evidence>
<evidence type="ECO:0000259" key="11">
    <source>
        <dbReference type="PROSITE" id="PS50157"/>
    </source>
</evidence>
<dbReference type="SMART" id="SM00692">
    <property type="entry name" value="DM3"/>
    <property type="match status" value="1"/>
</dbReference>
<dbReference type="Gene3D" id="3.30.160.60">
    <property type="entry name" value="Classic Zinc Finger"/>
    <property type="match status" value="9"/>
</dbReference>
<evidence type="ECO:0000259" key="13">
    <source>
        <dbReference type="PROSITE" id="PS51915"/>
    </source>
</evidence>
<gene>
    <name evidence="14" type="ORF">KUF71_021615</name>
</gene>
<proteinExistence type="predicted"/>
<dbReference type="SMART" id="SM00355">
    <property type="entry name" value="ZnF_C2H2"/>
    <property type="match status" value="14"/>
</dbReference>
<evidence type="ECO:0000256" key="8">
    <source>
        <dbReference type="PROSITE-ProRule" id="PRU00042"/>
    </source>
</evidence>
<dbReference type="Pfam" id="PF05485">
    <property type="entry name" value="THAP"/>
    <property type="match status" value="1"/>
</dbReference>
<dbReference type="GO" id="GO:0008270">
    <property type="term" value="F:zinc ion binding"/>
    <property type="evidence" value="ECO:0007669"/>
    <property type="project" value="UniProtKB-UniRule"/>
</dbReference>
<keyword evidence="7" id="KW-0539">Nucleus</keyword>
<keyword evidence="5 10" id="KW-0862">Zinc</keyword>
<evidence type="ECO:0000256" key="7">
    <source>
        <dbReference type="ARBA" id="ARBA00023242"/>
    </source>
</evidence>
<feature type="binding site" evidence="10">
    <location>
        <position position="362"/>
    </location>
    <ligand>
        <name>Zn(2+)</name>
        <dbReference type="ChEBI" id="CHEBI:29105"/>
    </ligand>
</feature>
<evidence type="ECO:0000256" key="9">
    <source>
        <dbReference type="PROSITE-ProRule" id="PRU00309"/>
    </source>
</evidence>
<evidence type="ECO:0000256" key="4">
    <source>
        <dbReference type="ARBA" id="ARBA00022771"/>
    </source>
</evidence>
<evidence type="ECO:0000256" key="10">
    <source>
        <dbReference type="PROSITE-ProRule" id="PRU01263"/>
    </source>
</evidence>
<dbReference type="PROSITE" id="PS00028">
    <property type="entry name" value="ZINC_FINGER_C2H2_1"/>
    <property type="match status" value="11"/>
</dbReference>
<keyword evidence="6 9" id="KW-0238">DNA-binding</keyword>
<feature type="domain" description="C2H2-type" evidence="11">
    <location>
        <begin position="971"/>
        <end position="994"/>
    </location>
</feature>
<evidence type="ECO:0000256" key="5">
    <source>
        <dbReference type="ARBA" id="ARBA00022833"/>
    </source>
</evidence>
<feature type="domain" description="C2H2-type" evidence="11">
    <location>
        <begin position="814"/>
        <end position="841"/>
    </location>
</feature>
<protein>
    <submittedName>
        <fullName evidence="14">Zinc finger protein 287</fullName>
    </submittedName>
</protein>
<keyword evidence="15" id="KW-1185">Reference proteome</keyword>
<dbReference type="Proteomes" id="UP001219518">
    <property type="component" value="Unassembled WGS sequence"/>
</dbReference>
<feature type="domain" description="C2H2-type" evidence="11">
    <location>
        <begin position="724"/>
        <end position="752"/>
    </location>
</feature>
<reference evidence="14" key="2">
    <citation type="journal article" date="2023" name="BMC Genomics">
        <title>Pest status, molecular evolution, and epigenetic factors derived from the genome assembly of Frankliniella fusca, a thysanopteran phytovirus vector.</title>
        <authorList>
            <person name="Catto M.A."/>
            <person name="Labadie P.E."/>
            <person name="Jacobson A.L."/>
            <person name="Kennedy G.G."/>
            <person name="Srinivasan R."/>
            <person name="Hunt B.G."/>
        </authorList>
    </citation>
    <scope>NUCLEOTIDE SEQUENCE</scope>
    <source>
        <strain evidence="14">PL_HMW_Pooled</strain>
    </source>
</reference>
<dbReference type="SUPFAM" id="SSF57667">
    <property type="entry name" value="beta-beta-alpha zinc fingers"/>
    <property type="match status" value="7"/>
</dbReference>
<feature type="binding site" evidence="10">
    <location>
        <position position="359"/>
    </location>
    <ligand>
        <name>Zn(2+)</name>
        <dbReference type="ChEBI" id="CHEBI:29105"/>
    </ligand>
</feature>
<feature type="domain" description="C2H2-type" evidence="11">
    <location>
        <begin position="1056"/>
        <end position="1083"/>
    </location>
</feature>
<feature type="domain" description="C2H2-type" evidence="11">
    <location>
        <begin position="845"/>
        <end position="872"/>
    </location>
</feature>
<dbReference type="PANTHER" id="PTHR24376:SF243">
    <property type="entry name" value="C2H2-TYPE DOMAIN-CONTAINING PROTEIN"/>
    <property type="match status" value="1"/>
</dbReference>
<dbReference type="GO" id="GO:0001228">
    <property type="term" value="F:DNA-binding transcription activator activity, RNA polymerase II-specific"/>
    <property type="evidence" value="ECO:0007669"/>
    <property type="project" value="TreeGrafter"/>
</dbReference>
<dbReference type="SUPFAM" id="SSF57716">
    <property type="entry name" value="Glucocorticoid receptor-like (DNA-binding domain)"/>
    <property type="match status" value="2"/>
</dbReference>
<evidence type="ECO:0000313" key="15">
    <source>
        <dbReference type="Proteomes" id="UP001219518"/>
    </source>
</evidence>
<evidence type="ECO:0000256" key="6">
    <source>
        <dbReference type="ARBA" id="ARBA00023125"/>
    </source>
</evidence>
<feature type="domain" description="C2H2-type" evidence="11">
    <location>
        <begin position="783"/>
        <end position="812"/>
    </location>
</feature>
<feature type="domain" description="C2H2-type" evidence="11">
    <location>
        <begin position="662"/>
        <end position="689"/>
    </location>
</feature>
<feature type="domain" description="C2H2-type" evidence="11">
    <location>
        <begin position="872"/>
        <end position="899"/>
    </location>
</feature>
<keyword evidence="4 8" id="KW-0863">Zinc-finger</keyword>
<reference evidence="14" key="1">
    <citation type="submission" date="2021-07" db="EMBL/GenBank/DDBJ databases">
        <authorList>
            <person name="Catto M.A."/>
            <person name="Jacobson A."/>
            <person name="Kennedy G."/>
            <person name="Labadie P."/>
            <person name="Hunt B.G."/>
            <person name="Srinivasan R."/>
        </authorList>
    </citation>
    <scope>NUCLEOTIDE SEQUENCE</scope>
    <source>
        <strain evidence="14">PL_HMW_Pooled</strain>
        <tissue evidence="14">Head</tissue>
    </source>
</reference>
<dbReference type="AlphaFoldDB" id="A0AAE1H1S7"/>
<dbReference type="InterPro" id="IPR012934">
    <property type="entry name" value="Znf_AD"/>
</dbReference>
<evidence type="ECO:0000313" key="14">
    <source>
        <dbReference type="EMBL" id="KAK3912045.1"/>
    </source>
</evidence>
<feature type="domain" description="C2H2-type" evidence="11">
    <location>
        <begin position="899"/>
        <end position="926"/>
    </location>
</feature>
<dbReference type="InterPro" id="IPR006612">
    <property type="entry name" value="THAP_Znf"/>
</dbReference>
<feature type="domain" description="C2H2-type" evidence="11">
    <location>
        <begin position="1027"/>
        <end position="1055"/>
    </location>
</feature>
<dbReference type="InterPro" id="IPR036236">
    <property type="entry name" value="Znf_C2H2_sf"/>
</dbReference>
<dbReference type="GO" id="GO:0005634">
    <property type="term" value="C:nucleus"/>
    <property type="evidence" value="ECO:0007669"/>
    <property type="project" value="UniProtKB-SubCell"/>
</dbReference>
<feature type="domain" description="C2H2-type" evidence="11">
    <location>
        <begin position="1085"/>
        <end position="1112"/>
    </location>
</feature>
<dbReference type="SMART" id="SM00868">
    <property type="entry name" value="zf-AD"/>
    <property type="match status" value="1"/>
</dbReference>
<feature type="domain" description="C2H2-type" evidence="11">
    <location>
        <begin position="999"/>
        <end position="1026"/>
    </location>
</feature>
<feature type="binding site" evidence="10">
    <location>
        <position position="405"/>
    </location>
    <ligand>
        <name>Zn(2+)</name>
        <dbReference type="ChEBI" id="CHEBI:29105"/>
    </ligand>
</feature>
<keyword evidence="2 10" id="KW-0479">Metal-binding</keyword>
<feature type="binding site" evidence="10">
    <location>
        <position position="408"/>
    </location>
    <ligand>
        <name>Zn(2+)</name>
        <dbReference type="ChEBI" id="CHEBI:29105"/>
    </ligand>
</feature>
<dbReference type="FunFam" id="3.30.160.60:FF:000446">
    <property type="entry name" value="Zinc finger protein"/>
    <property type="match status" value="1"/>
</dbReference>
<comment type="caution">
    <text evidence="14">The sequence shown here is derived from an EMBL/GenBank/DDBJ whole genome shotgun (WGS) entry which is preliminary data.</text>
</comment>
<evidence type="ECO:0000256" key="2">
    <source>
        <dbReference type="ARBA" id="ARBA00022723"/>
    </source>
</evidence>
<dbReference type="FunFam" id="3.30.160.60:FF:000624">
    <property type="entry name" value="zinc finger protein 697"/>
    <property type="match status" value="1"/>
</dbReference>
<feature type="domain" description="C2H2-type" evidence="11">
    <location>
        <begin position="1113"/>
        <end position="1140"/>
    </location>
</feature>
<dbReference type="Pfam" id="PF07776">
    <property type="entry name" value="zf-AD"/>
    <property type="match status" value="1"/>
</dbReference>
<evidence type="ECO:0000256" key="3">
    <source>
        <dbReference type="ARBA" id="ARBA00022737"/>
    </source>
</evidence>
<dbReference type="Pfam" id="PF00096">
    <property type="entry name" value="zf-C2H2"/>
    <property type="match status" value="5"/>
</dbReference>
<dbReference type="EMBL" id="JAHWGI010000289">
    <property type="protein sequence ID" value="KAK3912045.1"/>
    <property type="molecule type" value="Genomic_DNA"/>
</dbReference>
<dbReference type="Gene3D" id="3.40.1800.20">
    <property type="match status" value="1"/>
</dbReference>
<feature type="domain" description="THAP-type" evidence="12">
    <location>
        <begin position="1"/>
        <end position="78"/>
    </location>
</feature>
<dbReference type="GO" id="GO:0000978">
    <property type="term" value="F:RNA polymerase II cis-regulatory region sequence-specific DNA binding"/>
    <property type="evidence" value="ECO:0007669"/>
    <property type="project" value="TreeGrafter"/>
</dbReference>
<sequence>MAKCCAPNCMNNHKKGSEGFFEFPENPLLRRQWIANIGRPHWSPGRRSVVCSAHFEESQVEMKDKQIVLREGAIPTLFQTSRKKKLRKLEIKKLSDCSQVVLFDTPQECNSIIGSALEELGETSRTIEHLDSDLDQSKPLASTLDKFVVDGSCILPDSVVESDSESQERIMECKNRTAEEQTFLTDFMSPSSNRSGTYKQCLNIGNHNKSPLQENGYVSSLLADTCCKMFLITENPDSNPKTMEFKQQNRACKQSLDLSEVATAFGTEAGTCALSSEDNTIIVPPLKKRKLSESKVSFFPIIHEKAKNQEETSATCRPKEFIQKGVIELPVSISCHKWGQNSTGQTAGTVKWLLGTYMCRLCGIASNKTINLFSSKANETNLLDRISSILPIKIVPDDELPQNICSNCIESLDTCSDLIVSSFRTHKQLASVMGQDLRESSNLPVFFHESERKSINSNWQRHILLMEIFHDQDKPFQEYLSVAYNDLHMRLSSEVKETDRPQCSLLLASIRNSCSVSEVEQARSAAEALLCKSLIRQEINEIEKQPSLLNISTSENEICSDTENNYSSILVDDGETIKSEVTSDNASDFESQPLVATNSSFQLLPNDIQVMPVVDDASPVEYFAFESNHTKVCEARLEKRKWFETMQNVFSWHVTEDSSIKLSCRVCNTNFDQLSNCQHHLESHTDFQKRTKEIIGTNSQLSQGGDNSLKTQNSRACKRIFSRYQCSLCNEHFPSRSLLKSHMQEYHHEANAKCEGCGHVGSDISEVSSHRRICKTIQKEKEWQCCKCLEGFVNESKLQKHQTKSGHGTEATTWLCDICGKRFSQPAKLKQHKKSHLPEEFKYIYQCTHCPKRYINSSRLREHMQKHEEKKYMCKVCGKLFSTKQILKQHEFTHGDPQFLCSLCSRTFFRKSHLLKHMNVHNPENSRASRAGPQPHRDGLNRCRECRKVFDQSSLLNHYKTCHPNISLDNYVCDICKEENTSYAELYQHQREVHKTGVKDCPFCNKTIDSSTQMKYHIMRHEGMFPYNCPLCSNGYTANSVLQDHIRRKHTGEKPFQCQQCSKRFPTNGALAQHSTVHSLPHQLLPCPICNQGFKRKAHLDVHIRTHTGEKPYLCPICDRPFRQRPDCVKHIRVIHGEDPSKFDIRFHPNLGVTFPQIVSVADMELIPEGEDLMQTSVEANQILDSQE</sequence>
<accession>A0AAE1H1S7</accession>
<organism evidence="14 15">
    <name type="scientific">Frankliniella fusca</name>
    <dbReference type="NCBI Taxonomy" id="407009"/>
    <lineage>
        <taxon>Eukaryota</taxon>
        <taxon>Metazoa</taxon>
        <taxon>Ecdysozoa</taxon>
        <taxon>Arthropoda</taxon>
        <taxon>Hexapoda</taxon>
        <taxon>Insecta</taxon>
        <taxon>Pterygota</taxon>
        <taxon>Neoptera</taxon>
        <taxon>Paraneoptera</taxon>
        <taxon>Thysanoptera</taxon>
        <taxon>Terebrantia</taxon>
        <taxon>Thripoidea</taxon>
        <taxon>Thripidae</taxon>
        <taxon>Frankliniella</taxon>
    </lineage>
</organism>
<dbReference type="InterPro" id="IPR013087">
    <property type="entry name" value="Znf_C2H2_type"/>
</dbReference>
<dbReference type="PANTHER" id="PTHR24376">
    <property type="entry name" value="ZINC FINGER PROTEIN"/>
    <property type="match status" value="1"/>
</dbReference>